<dbReference type="EMBL" id="CM039429">
    <property type="protein sequence ID" value="KAI4346405.1"/>
    <property type="molecule type" value="Genomic_DNA"/>
</dbReference>
<organism evidence="1 2">
    <name type="scientific">Bauhinia variegata</name>
    <name type="common">Purple orchid tree</name>
    <name type="synonym">Phanera variegata</name>
    <dbReference type="NCBI Taxonomy" id="167791"/>
    <lineage>
        <taxon>Eukaryota</taxon>
        <taxon>Viridiplantae</taxon>
        <taxon>Streptophyta</taxon>
        <taxon>Embryophyta</taxon>
        <taxon>Tracheophyta</taxon>
        <taxon>Spermatophyta</taxon>
        <taxon>Magnoliopsida</taxon>
        <taxon>eudicotyledons</taxon>
        <taxon>Gunneridae</taxon>
        <taxon>Pentapetalae</taxon>
        <taxon>rosids</taxon>
        <taxon>fabids</taxon>
        <taxon>Fabales</taxon>
        <taxon>Fabaceae</taxon>
        <taxon>Cercidoideae</taxon>
        <taxon>Cercideae</taxon>
        <taxon>Bauhiniinae</taxon>
        <taxon>Bauhinia</taxon>
    </lineage>
</organism>
<evidence type="ECO:0000313" key="2">
    <source>
        <dbReference type="Proteomes" id="UP000828941"/>
    </source>
</evidence>
<name>A0ACB9PCF9_BAUVA</name>
<sequence length="170" mass="19307">MATEDFSFPTISDTHPYAIDSPPLWNLSPVGSPNPYQACSEGKRKKNRDKEDCFEGKFVTQSQRKSFSYIENRRRRFGEDEDDDEDDKDRMDMLWEDFNEELSSTTGSCTSSSREAAELSYSSSLKVANKTNNGALVSSKNRPGLVMLVKVMQKLFTLGNSQGKPRKRVR</sequence>
<reference evidence="1 2" key="1">
    <citation type="journal article" date="2022" name="DNA Res.">
        <title>Chromosomal-level genome assembly of the orchid tree Bauhinia variegata (Leguminosae; Cercidoideae) supports the allotetraploid origin hypothesis of Bauhinia.</title>
        <authorList>
            <person name="Zhong Y."/>
            <person name="Chen Y."/>
            <person name="Zheng D."/>
            <person name="Pang J."/>
            <person name="Liu Y."/>
            <person name="Luo S."/>
            <person name="Meng S."/>
            <person name="Qian L."/>
            <person name="Wei D."/>
            <person name="Dai S."/>
            <person name="Zhou R."/>
        </authorList>
    </citation>
    <scope>NUCLEOTIDE SEQUENCE [LARGE SCALE GENOMIC DNA]</scope>
    <source>
        <strain evidence="1">BV-YZ2020</strain>
    </source>
</reference>
<dbReference type="Proteomes" id="UP000828941">
    <property type="component" value="Chromosome 4"/>
</dbReference>
<evidence type="ECO:0000313" key="1">
    <source>
        <dbReference type="EMBL" id="KAI4346405.1"/>
    </source>
</evidence>
<proteinExistence type="predicted"/>
<accession>A0ACB9PCF9</accession>
<keyword evidence="2" id="KW-1185">Reference proteome</keyword>
<gene>
    <name evidence="1" type="ORF">L6164_007302</name>
</gene>
<comment type="caution">
    <text evidence="1">The sequence shown here is derived from an EMBL/GenBank/DDBJ whole genome shotgun (WGS) entry which is preliminary data.</text>
</comment>
<protein>
    <submittedName>
        <fullName evidence="1">Uncharacterized protein</fullName>
    </submittedName>
</protein>